<comment type="caution">
    <text evidence="6">The sequence shown here is derived from an EMBL/GenBank/DDBJ whole genome shotgun (WGS) entry which is preliminary data.</text>
</comment>
<evidence type="ECO:0000256" key="3">
    <source>
        <dbReference type="ARBA" id="ARBA00023125"/>
    </source>
</evidence>
<dbReference type="PANTHER" id="PTHR30146">
    <property type="entry name" value="LACI-RELATED TRANSCRIPTIONAL REPRESSOR"/>
    <property type="match status" value="1"/>
</dbReference>
<evidence type="ECO:0000259" key="5">
    <source>
        <dbReference type="PROSITE" id="PS50932"/>
    </source>
</evidence>
<dbReference type="SUPFAM" id="SSF53822">
    <property type="entry name" value="Periplasmic binding protein-like I"/>
    <property type="match status" value="1"/>
</dbReference>
<sequence length="329" mass="36458">MATIRDVAEQAGVSVATVSRVLNDNGYVGVETRKRVMGAIKSLNYSPNEVARSLYKRESRLIGLLLPDITNPFFPQLARGIEDEVNRAGFRLLLGNSDEEATKELEYIQTFLQNQVVGLISATNNTDNENYTNLDLPVVFLDRVSKQHPSVYADGIEGGRLAAKALVERGSKRITLIKGPGHVKPAMDRFQGALAELSAAEVDFSVLSTSSYAFDDARKRAEELFEKHSDTDGVIASNDIVAIAILHEALRLGRRIPEDLQLIGYDDIPFSSLSYPSLSTIRQPAYEMGKEAAKLLIRMIRKEKEIDQTIQLPVTLIERNTTRKVDPNA</sequence>
<feature type="domain" description="HTH lacI-type" evidence="5">
    <location>
        <begin position="2"/>
        <end position="56"/>
    </location>
</feature>
<keyword evidence="3 6" id="KW-0238">DNA-binding</keyword>
<dbReference type="Pfam" id="PF00356">
    <property type="entry name" value="LacI"/>
    <property type="match status" value="1"/>
</dbReference>
<dbReference type="PANTHER" id="PTHR30146:SF95">
    <property type="entry name" value="RIBOSE OPERON REPRESSOR"/>
    <property type="match status" value="1"/>
</dbReference>
<proteinExistence type="predicted"/>
<dbReference type="RefSeq" id="WP_160920263.1">
    <property type="nucleotide sequence ID" value="NZ_JAIVAE010000008.1"/>
</dbReference>
<dbReference type="GO" id="GO:0003700">
    <property type="term" value="F:DNA-binding transcription factor activity"/>
    <property type="evidence" value="ECO:0007669"/>
    <property type="project" value="TreeGrafter"/>
</dbReference>
<evidence type="ECO:0000313" key="6">
    <source>
        <dbReference type="EMBL" id="MYL64857.1"/>
    </source>
</evidence>
<dbReference type="PROSITE" id="PS50932">
    <property type="entry name" value="HTH_LACI_2"/>
    <property type="match status" value="1"/>
</dbReference>
<evidence type="ECO:0000256" key="4">
    <source>
        <dbReference type="ARBA" id="ARBA00023163"/>
    </source>
</evidence>
<keyword evidence="1" id="KW-0678">Repressor</keyword>
<dbReference type="InterPro" id="IPR028082">
    <property type="entry name" value="Peripla_BP_I"/>
</dbReference>
<keyword evidence="2" id="KW-0805">Transcription regulation</keyword>
<dbReference type="InterPro" id="IPR046335">
    <property type="entry name" value="LacI/GalR-like_sensor"/>
</dbReference>
<organism evidence="6 7">
    <name type="scientific">Guptibacillus hwajinpoensis</name>
    <dbReference type="NCBI Taxonomy" id="208199"/>
    <lineage>
        <taxon>Bacteria</taxon>
        <taxon>Bacillati</taxon>
        <taxon>Bacillota</taxon>
        <taxon>Bacilli</taxon>
        <taxon>Bacillales</taxon>
        <taxon>Guptibacillaceae</taxon>
        <taxon>Guptibacillus</taxon>
    </lineage>
</organism>
<dbReference type="SMART" id="SM00354">
    <property type="entry name" value="HTH_LACI"/>
    <property type="match status" value="1"/>
</dbReference>
<dbReference type="SUPFAM" id="SSF47413">
    <property type="entry name" value="lambda repressor-like DNA-binding domains"/>
    <property type="match status" value="1"/>
</dbReference>
<dbReference type="CDD" id="cd06291">
    <property type="entry name" value="PBP1_Qymf-like"/>
    <property type="match status" value="1"/>
</dbReference>
<dbReference type="Pfam" id="PF13377">
    <property type="entry name" value="Peripla_BP_3"/>
    <property type="match status" value="1"/>
</dbReference>
<dbReference type="PRINTS" id="PR00036">
    <property type="entry name" value="HTHLACI"/>
</dbReference>
<protein>
    <submittedName>
        <fullName evidence="6">LacI family DNA-binding transcriptional regulator</fullName>
    </submittedName>
</protein>
<dbReference type="Gene3D" id="1.10.260.40">
    <property type="entry name" value="lambda repressor-like DNA-binding domains"/>
    <property type="match status" value="1"/>
</dbReference>
<evidence type="ECO:0000313" key="7">
    <source>
        <dbReference type="Proteomes" id="UP000447833"/>
    </source>
</evidence>
<dbReference type="Gene3D" id="3.40.50.2300">
    <property type="match status" value="2"/>
</dbReference>
<evidence type="ECO:0000256" key="2">
    <source>
        <dbReference type="ARBA" id="ARBA00023015"/>
    </source>
</evidence>
<name>A0A845F2G7_9BACL</name>
<dbReference type="EMBL" id="WMEY01000005">
    <property type="protein sequence ID" value="MYL64857.1"/>
    <property type="molecule type" value="Genomic_DNA"/>
</dbReference>
<dbReference type="Proteomes" id="UP000447833">
    <property type="component" value="Unassembled WGS sequence"/>
</dbReference>
<dbReference type="PROSITE" id="PS00356">
    <property type="entry name" value="HTH_LACI_1"/>
    <property type="match status" value="1"/>
</dbReference>
<dbReference type="InterPro" id="IPR000843">
    <property type="entry name" value="HTH_LacI"/>
</dbReference>
<dbReference type="AlphaFoldDB" id="A0A845F2G7"/>
<accession>A0A845F2G7</accession>
<dbReference type="CDD" id="cd01392">
    <property type="entry name" value="HTH_LacI"/>
    <property type="match status" value="1"/>
</dbReference>
<keyword evidence="4" id="KW-0804">Transcription</keyword>
<gene>
    <name evidence="6" type="ORF">GLW07_15975</name>
</gene>
<evidence type="ECO:0000256" key="1">
    <source>
        <dbReference type="ARBA" id="ARBA00022491"/>
    </source>
</evidence>
<reference evidence="6 7" key="1">
    <citation type="submission" date="2019-11" db="EMBL/GenBank/DDBJ databases">
        <title>Genome sequences of 17 halophilic strains isolated from different environments.</title>
        <authorList>
            <person name="Furrow R.E."/>
        </authorList>
    </citation>
    <scope>NUCLEOTIDE SEQUENCE [LARGE SCALE GENOMIC DNA]</scope>
    <source>
        <strain evidence="6 7">22506_14_FS</strain>
    </source>
</reference>
<dbReference type="GO" id="GO:0000976">
    <property type="term" value="F:transcription cis-regulatory region binding"/>
    <property type="evidence" value="ECO:0007669"/>
    <property type="project" value="TreeGrafter"/>
</dbReference>
<dbReference type="InterPro" id="IPR010982">
    <property type="entry name" value="Lambda_DNA-bd_dom_sf"/>
</dbReference>